<evidence type="ECO:0000256" key="3">
    <source>
        <dbReference type="ARBA" id="ARBA00022801"/>
    </source>
</evidence>
<dbReference type="EC" id="3.2.1.23" evidence="2"/>
<dbReference type="GO" id="GO:0009341">
    <property type="term" value="C:beta-galactosidase complex"/>
    <property type="evidence" value="ECO:0007669"/>
    <property type="project" value="InterPro"/>
</dbReference>
<dbReference type="PANTHER" id="PTHR46323:SF2">
    <property type="entry name" value="BETA-GALACTOSIDASE"/>
    <property type="match status" value="1"/>
</dbReference>
<dbReference type="InterPro" id="IPR050347">
    <property type="entry name" value="Bact_Beta-galactosidase"/>
</dbReference>
<dbReference type="GO" id="GO:0004565">
    <property type="term" value="F:beta-galactosidase activity"/>
    <property type="evidence" value="ECO:0007669"/>
    <property type="project" value="UniProtKB-EC"/>
</dbReference>
<gene>
    <name evidence="6" type="ORF">UFOPK3914_02135</name>
</gene>
<dbReference type="InterPro" id="IPR004199">
    <property type="entry name" value="B-gal_small/dom_5"/>
</dbReference>
<dbReference type="Pfam" id="PF02929">
    <property type="entry name" value="Bgal_small_N"/>
    <property type="match status" value="1"/>
</dbReference>
<dbReference type="AlphaFoldDB" id="A0A6J7P8L0"/>
<evidence type="ECO:0000256" key="4">
    <source>
        <dbReference type="ARBA" id="ARBA00023295"/>
    </source>
</evidence>
<comment type="catalytic activity">
    <reaction evidence="1">
        <text>Hydrolysis of terminal non-reducing beta-D-galactose residues in beta-D-galactosides.</text>
        <dbReference type="EC" id="3.2.1.23"/>
    </reaction>
</comment>
<keyword evidence="3" id="KW-0378">Hydrolase</keyword>
<name>A0A6J7P8L0_9ZZZZ</name>
<dbReference type="GO" id="GO:0030246">
    <property type="term" value="F:carbohydrate binding"/>
    <property type="evidence" value="ECO:0007669"/>
    <property type="project" value="InterPro"/>
</dbReference>
<dbReference type="Gene3D" id="2.70.98.10">
    <property type="match status" value="1"/>
</dbReference>
<evidence type="ECO:0000256" key="1">
    <source>
        <dbReference type="ARBA" id="ARBA00001412"/>
    </source>
</evidence>
<sequence>MIKRQARVRSDGWTQLSVEFRLPEGLRDPLRVGVELVLPATPSASLNASAQAGPATSWENLEWVGIGPGENYSDRSAAVGVGHWKSTVTEQYEDNAVPQEHGHRGGLRWLSLSQESTSSTTAGLPLSGLLMVAEPNRLPGSRILQWPGFAARHHNDAELWAALHSSDLSAGPGRDTYVYLDAAQRGLGTASCGPDTLSAYRLGAGKYRVSVWCRYFDPSTEEQELLVRNLRAAWAQLPI</sequence>
<dbReference type="InterPro" id="IPR011013">
    <property type="entry name" value="Gal_mutarotase_sf_dom"/>
</dbReference>
<reference evidence="6" key="1">
    <citation type="submission" date="2020-05" db="EMBL/GenBank/DDBJ databases">
        <authorList>
            <person name="Chiriac C."/>
            <person name="Salcher M."/>
            <person name="Ghai R."/>
            <person name="Kavagutti S V."/>
        </authorList>
    </citation>
    <scope>NUCLEOTIDE SEQUENCE</scope>
</reference>
<feature type="domain" description="Beta galactosidase small chain/" evidence="5">
    <location>
        <begin position="7"/>
        <end position="214"/>
    </location>
</feature>
<proteinExistence type="predicted"/>
<dbReference type="GO" id="GO:0005990">
    <property type="term" value="P:lactose catabolic process"/>
    <property type="evidence" value="ECO:0007669"/>
    <property type="project" value="TreeGrafter"/>
</dbReference>
<evidence type="ECO:0000313" key="6">
    <source>
        <dbReference type="EMBL" id="CAB5000865.1"/>
    </source>
</evidence>
<dbReference type="SMART" id="SM01038">
    <property type="entry name" value="Bgal_small_N"/>
    <property type="match status" value="1"/>
</dbReference>
<organism evidence="6">
    <name type="scientific">freshwater metagenome</name>
    <dbReference type="NCBI Taxonomy" id="449393"/>
    <lineage>
        <taxon>unclassified sequences</taxon>
        <taxon>metagenomes</taxon>
        <taxon>ecological metagenomes</taxon>
    </lineage>
</organism>
<dbReference type="PANTHER" id="PTHR46323">
    <property type="entry name" value="BETA-GALACTOSIDASE"/>
    <property type="match status" value="1"/>
</dbReference>
<keyword evidence="4" id="KW-0326">Glycosidase</keyword>
<accession>A0A6J7P8L0</accession>
<dbReference type="InterPro" id="IPR014718">
    <property type="entry name" value="GH-type_carb-bd"/>
</dbReference>
<evidence type="ECO:0000259" key="5">
    <source>
        <dbReference type="SMART" id="SM01038"/>
    </source>
</evidence>
<protein>
    <recommendedName>
        <fullName evidence="2">beta-galactosidase</fullName>
        <ecNumber evidence="2">3.2.1.23</ecNumber>
    </recommendedName>
</protein>
<dbReference type="SUPFAM" id="SSF74650">
    <property type="entry name" value="Galactose mutarotase-like"/>
    <property type="match status" value="1"/>
</dbReference>
<dbReference type="EMBL" id="CAFBOG010000308">
    <property type="protein sequence ID" value="CAB5000865.1"/>
    <property type="molecule type" value="Genomic_DNA"/>
</dbReference>
<evidence type="ECO:0000256" key="2">
    <source>
        <dbReference type="ARBA" id="ARBA00012756"/>
    </source>
</evidence>